<feature type="coiled-coil region" evidence="1">
    <location>
        <begin position="298"/>
        <end position="358"/>
    </location>
</feature>
<evidence type="ECO:0000256" key="1">
    <source>
        <dbReference type="SAM" id="Coils"/>
    </source>
</evidence>
<evidence type="ECO:0000256" key="2">
    <source>
        <dbReference type="SAM" id="MobiDB-lite"/>
    </source>
</evidence>
<dbReference type="Proteomes" id="UP000541109">
    <property type="component" value="Unassembled WGS sequence"/>
</dbReference>
<comment type="caution">
    <text evidence="3">The sequence shown here is derived from an EMBL/GenBank/DDBJ whole genome shotgun (WGS) entry which is preliminary data.</text>
</comment>
<protein>
    <submittedName>
        <fullName evidence="3">Uncharacterized protein</fullName>
    </submittedName>
</protein>
<dbReference type="AlphaFoldDB" id="A0A839AKY4"/>
<gene>
    <name evidence="3" type="ORF">H2509_20570</name>
</gene>
<feature type="region of interest" description="Disordered" evidence="2">
    <location>
        <begin position="362"/>
        <end position="382"/>
    </location>
</feature>
<name>A0A839AKY4_9HYPH</name>
<keyword evidence="4" id="KW-1185">Reference proteome</keyword>
<evidence type="ECO:0000313" key="3">
    <source>
        <dbReference type="EMBL" id="MBA5779532.1"/>
    </source>
</evidence>
<dbReference type="RefSeq" id="WP_182168357.1">
    <property type="nucleotide sequence ID" value="NZ_JACFXV010000069.1"/>
</dbReference>
<proteinExistence type="predicted"/>
<sequence>MAPRNNEVGIRLVARDGKVVEAALRNFGKEGEAALKRIQRASQPANAGLRAVDAAADSLKSSASGFASALGPAGAALSALGPIGTSLAVAIGALTLGLRSASAEIAEIGFAARRAGIDVESFQELAFVAEENRIAVDALTDGIKELNLRADEFIFTGGGSAAEAFERLGFSAEELQEKLKDPSALLVEIIGRLEQLDTAARIRIADELFGGTAGEQFVALIDQGAEGIRQTISEAHELGRVQTEEIIKSAEQIDKIYVRISRTISDQWNSALVNVANSTYELFDFLQDNENLTDRSLLRKLNDTNNEINEAFEKLKDIDRQLEGRIFAAQRRELERLRDQTLAEIGNLNAIRQEYEAEIKRREVGAGTSASGNREPSREAQERAREILEGLVTEGEKYKELLEEIGRLESQGLLTAEQGAAARRKAEEDYQKIVERGTRTKSDADREAARMLREVEGILRAANTPAEELEDRLARISELQSAGTFDRAVGGDGAQAGVGDDEAFRARVAAFREYLEAAEDTEEALLRVQDIAENGIGAGAAAAQIALLERRADSFKDAMVEAGNTIADALTDAIFEARSFGDLLKNLALQITRDFTNDTLRNLLGGTPNGGGSSLISTIGQRFGDLIAGRREFGGPVQAGRAYLVGEKRTEVFVPDQNGRILPSVDMLSPSPAGFGPAGIGAATAIRDGLAEGLASVARLASGTGAGTTRAAPLPPIVNVYSQGNVEPDVRQRQRPNGQQEIDVLLRPVERHIAQGISEGGPVASAIERRFGLSRANGLTG</sequence>
<dbReference type="EMBL" id="JACFXV010000069">
    <property type="protein sequence ID" value="MBA5779532.1"/>
    <property type="molecule type" value="Genomic_DNA"/>
</dbReference>
<evidence type="ECO:0000313" key="4">
    <source>
        <dbReference type="Proteomes" id="UP000541109"/>
    </source>
</evidence>
<organism evidence="3 4">
    <name type="scientific">Stappia albiluteola</name>
    <dbReference type="NCBI Taxonomy" id="2758565"/>
    <lineage>
        <taxon>Bacteria</taxon>
        <taxon>Pseudomonadati</taxon>
        <taxon>Pseudomonadota</taxon>
        <taxon>Alphaproteobacteria</taxon>
        <taxon>Hyphomicrobiales</taxon>
        <taxon>Stappiaceae</taxon>
        <taxon>Stappia</taxon>
    </lineage>
</organism>
<keyword evidence="1" id="KW-0175">Coiled coil</keyword>
<accession>A0A839AKY4</accession>
<reference evidence="3 4" key="1">
    <citation type="submission" date="2020-07" db="EMBL/GenBank/DDBJ databases">
        <title>Stappia sp., F7233, whole genome shotgun sequencing project.</title>
        <authorList>
            <person name="Jiang S."/>
            <person name="Liu Z.W."/>
            <person name="Du Z.J."/>
        </authorList>
    </citation>
    <scope>NUCLEOTIDE SEQUENCE [LARGE SCALE GENOMIC DNA]</scope>
    <source>
        <strain evidence="3 4">F7233</strain>
    </source>
</reference>